<evidence type="ECO:0000313" key="2">
    <source>
        <dbReference type="EMBL" id="KNC74169.1"/>
    </source>
</evidence>
<dbReference type="GeneID" id="25913780"/>
<organism evidence="2 3">
    <name type="scientific">Sphaeroforma arctica JP610</name>
    <dbReference type="NCBI Taxonomy" id="667725"/>
    <lineage>
        <taxon>Eukaryota</taxon>
        <taxon>Ichthyosporea</taxon>
        <taxon>Ichthyophonida</taxon>
        <taxon>Sphaeroforma</taxon>
    </lineage>
</organism>
<keyword evidence="3" id="KW-1185">Reference proteome</keyword>
<feature type="region of interest" description="Disordered" evidence="1">
    <location>
        <begin position="66"/>
        <end position="103"/>
    </location>
</feature>
<dbReference type="EMBL" id="KQ244687">
    <property type="protein sequence ID" value="KNC74169.1"/>
    <property type="molecule type" value="Genomic_DNA"/>
</dbReference>
<dbReference type="AlphaFoldDB" id="A0A0L0FBS1"/>
<dbReference type="Proteomes" id="UP000054560">
    <property type="component" value="Unassembled WGS sequence"/>
</dbReference>
<accession>A0A0L0FBS1</accession>
<proteinExistence type="predicted"/>
<gene>
    <name evidence="2" type="ORF">SARC_13276</name>
</gene>
<name>A0A0L0FBS1_9EUKA</name>
<evidence type="ECO:0000256" key="1">
    <source>
        <dbReference type="SAM" id="MobiDB-lite"/>
    </source>
</evidence>
<protein>
    <submittedName>
        <fullName evidence="2">Uncharacterized protein</fullName>
    </submittedName>
</protein>
<dbReference type="RefSeq" id="XP_014148071.1">
    <property type="nucleotide sequence ID" value="XM_014292596.1"/>
</dbReference>
<reference evidence="2 3" key="1">
    <citation type="submission" date="2011-02" db="EMBL/GenBank/DDBJ databases">
        <title>The Genome Sequence of Sphaeroforma arctica JP610.</title>
        <authorList>
            <consortium name="The Broad Institute Genome Sequencing Platform"/>
            <person name="Russ C."/>
            <person name="Cuomo C."/>
            <person name="Young S.K."/>
            <person name="Zeng Q."/>
            <person name="Gargeya S."/>
            <person name="Alvarado L."/>
            <person name="Berlin A."/>
            <person name="Chapman S.B."/>
            <person name="Chen Z."/>
            <person name="Freedman E."/>
            <person name="Gellesch M."/>
            <person name="Goldberg J."/>
            <person name="Griggs A."/>
            <person name="Gujja S."/>
            <person name="Heilman E."/>
            <person name="Heiman D."/>
            <person name="Howarth C."/>
            <person name="Mehta T."/>
            <person name="Neiman D."/>
            <person name="Pearson M."/>
            <person name="Roberts A."/>
            <person name="Saif S."/>
            <person name="Shea T."/>
            <person name="Shenoy N."/>
            <person name="Sisk P."/>
            <person name="Stolte C."/>
            <person name="Sykes S."/>
            <person name="White J."/>
            <person name="Yandava C."/>
            <person name="Burger G."/>
            <person name="Gray M.W."/>
            <person name="Holland P.W.H."/>
            <person name="King N."/>
            <person name="Lang F.B.F."/>
            <person name="Roger A.J."/>
            <person name="Ruiz-Trillo I."/>
            <person name="Haas B."/>
            <person name="Nusbaum C."/>
            <person name="Birren B."/>
        </authorList>
    </citation>
    <scope>NUCLEOTIDE SEQUENCE [LARGE SCALE GENOMIC DNA]</scope>
    <source>
        <strain evidence="2 3">JP610</strain>
    </source>
</reference>
<sequence>MKQATRATVDDRMESVLEMLDIEHRDESEDTPVDIARVFKQLSAFGLAVTDSEAMLAVGRESRQWLDSCSDPGVNPDTDGGVETGQTKEKHSPSEEGDSGVQKGVHDEQAVDVSVLQTQVMQCLVRCVDDMALLAVCVLRVLSVSSEGIGSTLQDGVTEKEILDTANVVRNLGVWAQTETSALSDRYNDRLMAILAKRDILVAEDADQAPRLETLGDLIDLGSTSIYLEAGNACAKMYEAVQLTMPIFRMLMTGVGADL</sequence>
<evidence type="ECO:0000313" key="3">
    <source>
        <dbReference type="Proteomes" id="UP000054560"/>
    </source>
</evidence>